<evidence type="ECO:0008006" key="4">
    <source>
        <dbReference type="Google" id="ProtNLM"/>
    </source>
</evidence>
<organism evidence="2 3">
    <name type="scientific">Marinihelvus fidelis</name>
    <dbReference type="NCBI Taxonomy" id="2613842"/>
    <lineage>
        <taxon>Bacteria</taxon>
        <taxon>Pseudomonadati</taxon>
        <taxon>Pseudomonadota</taxon>
        <taxon>Gammaproteobacteria</taxon>
        <taxon>Chromatiales</taxon>
        <taxon>Wenzhouxiangellaceae</taxon>
        <taxon>Marinihelvus</taxon>
    </lineage>
</organism>
<dbReference type="RefSeq" id="WP_150862885.1">
    <property type="nucleotide sequence ID" value="NZ_VYXP01000002.1"/>
</dbReference>
<sequence>MKCLYYLVPDLEHTRRIARDLHDLGLEDWFLHVVARDEAGLRREHIHSGNMLETTDLVRDGLIGALWGLAAAVIAATLVVLVEPFGPGVPSVVVFFVVVVFTMFGAWVGGLTGIDSQNRKIRRFRGALDDGQYLVLVYARKEMEGEVRQMLNARHPEALFVAVDRHFLNPFRRIERRGATGPASGAP</sequence>
<accession>A0A5N0THJ5</accession>
<keyword evidence="1" id="KW-0812">Transmembrane</keyword>
<evidence type="ECO:0000256" key="1">
    <source>
        <dbReference type="SAM" id="Phobius"/>
    </source>
</evidence>
<keyword evidence="1" id="KW-0472">Membrane</keyword>
<dbReference type="EMBL" id="VYXP01000002">
    <property type="protein sequence ID" value="KAA9133326.1"/>
    <property type="molecule type" value="Genomic_DNA"/>
</dbReference>
<keyword evidence="1" id="KW-1133">Transmembrane helix</keyword>
<protein>
    <recommendedName>
        <fullName evidence="4">DUF1269 domain-containing protein</fullName>
    </recommendedName>
</protein>
<dbReference type="Proteomes" id="UP000325372">
    <property type="component" value="Unassembled WGS sequence"/>
</dbReference>
<feature type="transmembrane region" description="Helical" evidence="1">
    <location>
        <begin position="93"/>
        <end position="114"/>
    </location>
</feature>
<proteinExistence type="predicted"/>
<dbReference type="AlphaFoldDB" id="A0A5N0THJ5"/>
<evidence type="ECO:0000313" key="2">
    <source>
        <dbReference type="EMBL" id="KAA9133326.1"/>
    </source>
</evidence>
<name>A0A5N0THJ5_9GAMM</name>
<evidence type="ECO:0000313" key="3">
    <source>
        <dbReference type="Proteomes" id="UP000325372"/>
    </source>
</evidence>
<comment type="caution">
    <text evidence="2">The sequence shown here is derived from an EMBL/GenBank/DDBJ whole genome shotgun (WGS) entry which is preliminary data.</text>
</comment>
<feature type="transmembrane region" description="Helical" evidence="1">
    <location>
        <begin position="61"/>
        <end position="81"/>
    </location>
</feature>
<gene>
    <name evidence="2" type="ORF">F3N42_02950</name>
</gene>
<reference evidence="2 3" key="1">
    <citation type="submission" date="2019-09" db="EMBL/GenBank/DDBJ databases">
        <title>Wenzhouxiangella sp. Genome sequencing and assembly.</title>
        <authorList>
            <person name="Zhang R."/>
        </authorList>
    </citation>
    <scope>NUCLEOTIDE SEQUENCE [LARGE SCALE GENOMIC DNA]</scope>
    <source>
        <strain evidence="2 3">W260</strain>
    </source>
</reference>
<keyword evidence="3" id="KW-1185">Reference proteome</keyword>